<sequence length="147" mass="15719">MKRTGEMALGIIGVVITFVIGLLVVIGTIGFQSFMGMVEQEMMQDPTLSAQEAEAGAWALGMFGSFGWWIFVMHIIGLVIGIIAVIKLNSNAKLAGILFLVSGGAMLILTFGTSIIQSVLLIIAGIMCLVRKPPVSLEEEKHVETPL</sequence>
<evidence type="ECO:0000313" key="4">
    <source>
        <dbReference type="Proteomes" id="UP000595349"/>
    </source>
</evidence>
<evidence type="ECO:0000256" key="1">
    <source>
        <dbReference type="SAM" id="Phobius"/>
    </source>
</evidence>
<dbReference type="InterPro" id="IPR025273">
    <property type="entry name" value="DUF4064"/>
</dbReference>
<dbReference type="EMBL" id="CP054706">
    <property type="protein sequence ID" value="QQK81375.1"/>
    <property type="molecule type" value="Genomic_DNA"/>
</dbReference>
<protein>
    <submittedName>
        <fullName evidence="3">DUF4064 domain-containing protein</fullName>
    </submittedName>
</protein>
<dbReference type="Pfam" id="PF13273">
    <property type="entry name" value="DUF4064"/>
    <property type="match status" value="1"/>
</dbReference>
<dbReference type="KEGG" id="scib:HUG20_16645"/>
<keyword evidence="1" id="KW-0472">Membrane</keyword>
<feature type="domain" description="DUF4064" evidence="2">
    <location>
        <begin position="2"/>
        <end position="108"/>
    </location>
</feature>
<keyword evidence="4" id="KW-1185">Reference proteome</keyword>
<reference evidence="3 4" key="1">
    <citation type="submission" date="2020-06" db="EMBL/GenBank/DDBJ databases">
        <title>Genomic analysis of Salicibibacter sp. NKC21-4.</title>
        <authorList>
            <person name="Oh Y.J."/>
        </authorList>
    </citation>
    <scope>NUCLEOTIDE SEQUENCE [LARGE SCALE GENOMIC DNA]</scope>
    <source>
        <strain evidence="3 4">NKC21-4</strain>
    </source>
</reference>
<organism evidence="3 4">
    <name type="scientific">Salicibibacter cibi</name>
    <dbReference type="NCBI Taxonomy" id="2743001"/>
    <lineage>
        <taxon>Bacteria</taxon>
        <taxon>Bacillati</taxon>
        <taxon>Bacillota</taxon>
        <taxon>Bacilli</taxon>
        <taxon>Bacillales</taxon>
        <taxon>Bacillaceae</taxon>
        <taxon>Salicibibacter</taxon>
    </lineage>
</organism>
<accession>A0A7T6ZD77</accession>
<gene>
    <name evidence="3" type="ORF">HUG20_16645</name>
</gene>
<feature type="transmembrane region" description="Helical" evidence="1">
    <location>
        <begin position="98"/>
        <end position="127"/>
    </location>
</feature>
<proteinExistence type="predicted"/>
<keyword evidence="1" id="KW-0812">Transmembrane</keyword>
<name>A0A7T6ZD77_9BACI</name>
<keyword evidence="1" id="KW-1133">Transmembrane helix</keyword>
<feature type="transmembrane region" description="Helical" evidence="1">
    <location>
        <begin position="7"/>
        <end position="31"/>
    </location>
</feature>
<evidence type="ECO:0000313" key="3">
    <source>
        <dbReference type="EMBL" id="QQK81375.1"/>
    </source>
</evidence>
<dbReference type="Proteomes" id="UP000595349">
    <property type="component" value="Chromosome"/>
</dbReference>
<dbReference type="AlphaFoldDB" id="A0A7T6ZD77"/>
<evidence type="ECO:0000259" key="2">
    <source>
        <dbReference type="Pfam" id="PF13273"/>
    </source>
</evidence>
<feature type="transmembrane region" description="Helical" evidence="1">
    <location>
        <begin position="66"/>
        <end position="86"/>
    </location>
</feature>
<dbReference type="RefSeq" id="WP_200085805.1">
    <property type="nucleotide sequence ID" value="NZ_CP054706.1"/>
</dbReference>